<keyword evidence="3" id="KW-0677">Repeat</keyword>
<dbReference type="EMBL" id="CACRXK020014534">
    <property type="protein sequence ID" value="CAB4026995.1"/>
    <property type="molecule type" value="Genomic_DNA"/>
</dbReference>
<evidence type="ECO:0000256" key="4">
    <source>
        <dbReference type="ARBA" id="ARBA00022771"/>
    </source>
</evidence>
<dbReference type="SMART" id="SM00504">
    <property type="entry name" value="Ubox"/>
    <property type="match status" value="1"/>
</dbReference>
<evidence type="ECO:0000313" key="7">
    <source>
        <dbReference type="Proteomes" id="UP001152795"/>
    </source>
</evidence>
<keyword evidence="5" id="KW-0862">Zinc</keyword>
<protein>
    <submittedName>
        <fullName evidence="6">E3 ubiquitin- ligase PDZRN3-like</fullName>
    </submittedName>
</protein>
<dbReference type="Pfam" id="PF24681">
    <property type="entry name" value="Kelch_KLHDC2_KLHL20_DRC7"/>
    <property type="match status" value="1"/>
</dbReference>
<dbReference type="PROSITE" id="PS51081">
    <property type="entry name" value="ZF_SIAH"/>
    <property type="match status" value="1"/>
</dbReference>
<dbReference type="InterPro" id="IPR003613">
    <property type="entry name" value="Ubox_domain"/>
</dbReference>
<dbReference type="Pfam" id="PF01344">
    <property type="entry name" value="Kelch_1"/>
    <property type="match status" value="1"/>
</dbReference>
<keyword evidence="7" id="KW-1185">Reference proteome</keyword>
<dbReference type="SUPFAM" id="SSF57850">
    <property type="entry name" value="RING/U-box"/>
    <property type="match status" value="1"/>
</dbReference>
<dbReference type="PANTHER" id="PTHR45632">
    <property type="entry name" value="LD33804P"/>
    <property type="match status" value="1"/>
</dbReference>
<dbReference type="Gene3D" id="2.120.10.80">
    <property type="entry name" value="Kelch-type beta propeller"/>
    <property type="match status" value="2"/>
</dbReference>
<dbReference type="AlphaFoldDB" id="A0A7D9LAA5"/>
<evidence type="ECO:0000256" key="2">
    <source>
        <dbReference type="ARBA" id="ARBA00022723"/>
    </source>
</evidence>
<dbReference type="SUPFAM" id="SSF49599">
    <property type="entry name" value="TRAF domain-like"/>
    <property type="match status" value="1"/>
</dbReference>
<proteinExistence type="predicted"/>
<evidence type="ECO:0000313" key="6">
    <source>
        <dbReference type="EMBL" id="CAB4026995.1"/>
    </source>
</evidence>
<name>A0A7D9LAA5_PARCT</name>
<dbReference type="InterPro" id="IPR006652">
    <property type="entry name" value="Kelch_1"/>
</dbReference>
<dbReference type="GO" id="GO:0004842">
    <property type="term" value="F:ubiquitin-protein transferase activity"/>
    <property type="evidence" value="ECO:0007669"/>
    <property type="project" value="InterPro"/>
</dbReference>
<dbReference type="PROSITE" id="PS50145">
    <property type="entry name" value="ZF_TRAF"/>
    <property type="match status" value="1"/>
</dbReference>
<dbReference type="InterPro" id="IPR013010">
    <property type="entry name" value="Znf_SIAH"/>
</dbReference>
<gene>
    <name evidence="6" type="ORF">PACLA_8A083046</name>
</gene>
<dbReference type="InterPro" id="IPR013083">
    <property type="entry name" value="Znf_RING/FYVE/PHD"/>
</dbReference>
<keyword evidence="6" id="KW-0436">Ligase</keyword>
<dbReference type="Pfam" id="PF13923">
    <property type="entry name" value="zf-C3HC4_2"/>
    <property type="match status" value="1"/>
</dbReference>
<dbReference type="InterPro" id="IPR015915">
    <property type="entry name" value="Kelch-typ_b-propeller"/>
</dbReference>
<accession>A0A7D9LAA5</accession>
<dbReference type="GO" id="GO:0016567">
    <property type="term" value="P:protein ubiquitination"/>
    <property type="evidence" value="ECO:0007669"/>
    <property type="project" value="InterPro"/>
</dbReference>
<dbReference type="Gene3D" id="3.30.40.10">
    <property type="entry name" value="Zinc/RING finger domain, C3HC4 (zinc finger)"/>
    <property type="match status" value="2"/>
</dbReference>
<dbReference type="InterPro" id="IPR001293">
    <property type="entry name" value="Znf_TRAF"/>
</dbReference>
<reference evidence="6" key="1">
    <citation type="submission" date="2020-04" db="EMBL/GenBank/DDBJ databases">
        <authorList>
            <person name="Alioto T."/>
            <person name="Alioto T."/>
            <person name="Gomez Garrido J."/>
        </authorList>
    </citation>
    <scope>NUCLEOTIDE SEQUENCE</scope>
    <source>
        <strain evidence="6">A484AB</strain>
    </source>
</reference>
<organism evidence="6 7">
    <name type="scientific">Paramuricea clavata</name>
    <name type="common">Red gorgonian</name>
    <name type="synonym">Violescent sea-whip</name>
    <dbReference type="NCBI Taxonomy" id="317549"/>
    <lineage>
        <taxon>Eukaryota</taxon>
        <taxon>Metazoa</taxon>
        <taxon>Cnidaria</taxon>
        <taxon>Anthozoa</taxon>
        <taxon>Octocorallia</taxon>
        <taxon>Malacalcyonacea</taxon>
        <taxon>Plexauridae</taxon>
        <taxon>Paramuricea</taxon>
    </lineage>
</organism>
<comment type="caution">
    <text evidence="6">The sequence shown here is derived from an EMBL/GenBank/DDBJ whole genome shotgun (WGS) entry which is preliminary data.</text>
</comment>
<dbReference type="PANTHER" id="PTHR45632:SF3">
    <property type="entry name" value="KELCH-LIKE PROTEIN 32"/>
    <property type="match status" value="1"/>
</dbReference>
<evidence type="ECO:0000256" key="1">
    <source>
        <dbReference type="ARBA" id="ARBA00022441"/>
    </source>
</evidence>
<evidence type="ECO:0000256" key="3">
    <source>
        <dbReference type="ARBA" id="ARBA00022737"/>
    </source>
</evidence>
<dbReference type="OrthoDB" id="45365at2759"/>
<keyword evidence="2" id="KW-0479">Metal-binding</keyword>
<dbReference type="InterPro" id="IPR011043">
    <property type="entry name" value="Gal_Oxase/kelch_b-propeller"/>
</dbReference>
<dbReference type="PROSITE" id="PS50089">
    <property type="entry name" value="ZF_RING_2"/>
    <property type="match status" value="1"/>
</dbReference>
<dbReference type="SMART" id="SM00612">
    <property type="entry name" value="Kelch"/>
    <property type="match status" value="3"/>
</dbReference>
<dbReference type="SUPFAM" id="SSF50965">
    <property type="entry name" value="Galactose oxidase, central domain"/>
    <property type="match status" value="1"/>
</dbReference>
<keyword evidence="1" id="KW-0880">Kelch repeat</keyword>
<evidence type="ECO:0000256" key="5">
    <source>
        <dbReference type="ARBA" id="ARBA00022833"/>
    </source>
</evidence>
<keyword evidence="4" id="KW-0863">Zinc-finger</keyword>
<dbReference type="GO" id="GO:0016874">
    <property type="term" value="F:ligase activity"/>
    <property type="evidence" value="ECO:0007669"/>
    <property type="project" value="UniProtKB-KW"/>
</dbReference>
<dbReference type="GO" id="GO:0008270">
    <property type="term" value="F:zinc ion binding"/>
    <property type="evidence" value="ECO:0007669"/>
    <property type="project" value="UniProtKB-KW"/>
</dbReference>
<dbReference type="InterPro" id="IPR001841">
    <property type="entry name" value="Znf_RING"/>
</dbReference>
<dbReference type="Proteomes" id="UP001152795">
    <property type="component" value="Unassembled WGS sequence"/>
</dbReference>
<sequence length="523" mass="58241">MACCGGGYPEDRFQTSVDKNFFCPICTDVLKDPVQCHNQHLFCRACITEHLKNSHNCPVCMQELTEEALSKPARIVTGYLDGLKISCEHKERGCVELVELGLLETHITVCEYKPVTCPNERCEAVVNMADLEEHTSEVCEYRQVYCEECDENMSLKKYGKHGCFITKDVQAMKGELSQMQHQVKEMFNTQKEMLEAFRNLTTAYKMSTAKGKAASTCDTKGNIVVLGGQNGVLLSSSWLNSVEMYSLANRTWHKLAPMQQKRAAATAHFYNGQVMVTGGSYSGRSATWSIEYIQIPGKDLPVRASLDALPAAELPFECFGHKTTILNDHLWLVGGSSFSPLSCSNGIYIKPIHSTGIFQVKCRMPKPLSYHALEVVDNEILIIGGSTTGISRDNVKTVLSYNTATNALGELHPLPFPMVVMATVKHGDDVIIIGGRNKDCEYLNTVFKYNHKKRVCEQLPGMKYKRGGCAAVISGNKVFVMGGYNDEQRYLSSVECFDLERQVWHELPSMSEAKYKIAAVLVP</sequence>
<dbReference type="Pfam" id="PF02176">
    <property type="entry name" value="zf-TRAF"/>
    <property type="match status" value="1"/>
</dbReference>